<dbReference type="EMBL" id="AVOT02027852">
    <property type="protein sequence ID" value="MBW0520121.1"/>
    <property type="molecule type" value="Genomic_DNA"/>
</dbReference>
<evidence type="ECO:0000313" key="1">
    <source>
        <dbReference type="EMBL" id="MBW0520121.1"/>
    </source>
</evidence>
<dbReference type="AlphaFoldDB" id="A0A9Q3HW15"/>
<proteinExistence type="predicted"/>
<reference evidence="1" key="1">
    <citation type="submission" date="2021-03" db="EMBL/GenBank/DDBJ databases">
        <title>Draft genome sequence of rust myrtle Austropuccinia psidii MF-1, a brazilian biotype.</title>
        <authorList>
            <person name="Quecine M.C."/>
            <person name="Pachon D.M.R."/>
            <person name="Bonatelli M.L."/>
            <person name="Correr F.H."/>
            <person name="Franceschini L.M."/>
            <person name="Leite T.F."/>
            <person name="Margarido G.R.A."/>
            <person name="Almeida C.A."/>
            <person name="Ferrarezi J.A."/>
            <person name="Labate C.A."/>
        </authorList>
    </citation>
    <scope>NUCLEOTIDE SEQUENCE</scope>
    <source>
        <strain evidence="1">MF-1</strain>
    </source>
</reference>
<comment type="caution">
    <text evidence="1">The sequence shown here is derived from an EMBL/GenBank/DDBJ whole genome shotgun (WGS) entry which is preliminary data.</text>
</comment>
<protein>
    <submittedName>
        <fullName evidence="1">Uncharacterized protein</fullName>
    </submittedName>
</protein>
<organism evidence="1 2">
    <name type="scientific">Austropuccinia psidii MF-1</name>
    <dbReference type="NCBI Taxonomy" id="1389203"/>
    <lineage>
        <taxon>Eukaryota</taxon>
        <taxon>Fungi</taxon>
        <taxon>Dikarya</taxon>
        <taxon>Basidiomycota</taxon>
        <taxon>Pucciniomycotina</taxon>
        <taxon>Pucciniomycetes</taxon>
        <taxon>Pucciniales</taxon>
        <taxon>Sphaerophragmiaceae</taxon>
        <taxon>Austropuccinia</taxon>
    </lineage>
</organism>
<accession>A0A9Q3HW15</accession>
<name>A0A9Q3HW15_9BASI</name>
<gene>
    <name evidence="1" type="ORF">O181_059836</name>
</gene>
<keyword evidence="2" id="KW-1185">Reference proteome</keyword>
<evidence type="ECO:0000313" key="2">
    <source>
        <dbReference type="Proteomes" id="UP000765509"/>
    </source>
</evidence>
<dbReference type="Proteomes" id="UP000765509">
    <property type="component" value="Unassembled WGS sequence"/>
</dbReference>
<sequence>MNLFSLSYQAGSPINCNLGYTALPRSSFSICASSYGKSSKRYECTVNSCTIPAFSICFTDPGLSESPNWPPPGGVPVANPKIKSFSLTSDTNYAIAYNGPFPLRQTSTGQPTRYLCQTKSGAAPSCKFCW</sequence>